<dbReference type="EMBL" id="PZZL01000004">
    <property type="protein sequence ID" value="PTM57058.1"/>
    <property type="molecule type" value="Genomic_DNA"/>
</dbReference>
<evidence type="ECO:0000256" key="3">
    <source>
        <dbReference type="ARBA" id="ARBA00022553"/>
    </source>
</evidence>
<dbReference type="Pfam" id="PF02518">
    <property type="entry name" value="HATPase_c"/>
    <property type="match status" value="1"/>
</dbReference>
<dbReference type="SMART" id="SM00387">
    <property type="entry name" value="HATPase_c"/>
    <property type="match status" value="1"/>
</dbReference>
<keyword evidence="4" id="KW-0808">Transferase</keyword>
<protein>
    <recommendedName>
        <fullName evidence="2">histidine kinase</fullName>
        <ecNumber evidence="2">2.7.13.3</ecNumber>
    </recommendedName>
</protein>
<dbReference type="SUPFAM" id="SSF55785">
    <property type="entry name" value="PYP-like sensor domain (PAS domain)"/>
    <property type="match status" value="1"/>
</dbReference>
<dbReference type="GO" id="GO:0005524">
    <property type="term" value="F:ATP binding"/>
    <property type="evidence" value="ECO:0007669"/>
    <property type="project" value="UniProtKB-KW"/>
</dbReference>
<dbReference type="Gene3D" id="3.30.565.10">
    <property type="entry name" value="Histidine kinase-like ATPase, C-terminal domain"/>
    <property type="match status" value="1"/>
</dbReference>
<dbReference type="InterPro" id="IPR013767">
    <property type="entry name" value="PAS_fold"/>
</dbReference>
<comment type="caution">
    <text evidence="10">The sequence shown here is derived from an EMBL/GenBank/DDBJ whole genome shotgun (WGS) entry which is preliminary data.</text>
</comment>
<keyword evidence="5" id="KW-0547">Nucleotide-binding</keyword>
<evidence type="ECO:0000256" key="1">
    <source>
        <dbReference type="ARBA" id="ARBA00000085"/>
    </source>
</evidence>
<reference evidence="10 11" key="1">
    <citation type="submission" date="2018-04" db="EMBL/GenBank/DDBJ databases">
        <title>Genomic Encyclopedia of Archaeal and Bacterial Type Strains, Phase II (KMG-II): from individual species to whole genera.</title>
        <authorList>
            <person name="Goeker M."/>
        </authorList>
    </citation>
    <scope>NUCLEOTIDE SEQUENCE [LARGE SCALE GENOMIC DNA]</scope>
    <source>
        <strain evidence="10 11">DSM 25521</strain>
    </source>
</reference>
<accession>A0A2T4Z581</accession>
<dbReference type="Pfam" id="PF00512">
    <property type="entry name" value="HisKA"/>
    <property type="match status" value="1"/>
</dbReference>
<dbReference type="SUPFAM" id="SSF55874">
    <property type="entry name" value="ATPase domain of HSP90 chaperone/DNA topoisomerase II/histidine kinase"/>
    <property type="match status" value="1"/>
</dbReference>
<dbReference type="Proteomes" id="UP000241808">
    <property type="component" value="Unassembled WGS sequence"/>
</dbReference>
<gene>
    <name evidence="10" type="ORF">C8P69_104106</name>
</gene>
<evidence type="ECO:0000313" key="11">
    <source>
        <dbReference type="Proteomes" id="UP000241808"/>
    </source>
</evidence>
<dbReference type="InterPro" id="IPR003661">
    <property type="entry name" value="HisK_dim/P_dom"/>
</dbReference>
<dbReference type="InterPro" id="IPR036890">
    <property type="entry name" value="HATPase_C_sf"/>
</dbReference>
<dbReference type="InterPro" id="IPR035965">
    <property type="entry name" value="PAS-like_dom_sf"/>
</dbReference>
<dbReference type="PROSITE" id="PS50109">
    <property type="entry name" value="HIS_KIN"/>
    <property type="match status" value="1"/>
</dbReference>
<dbReference type="Pfam" id="PF00989">
    <property type="entry name" value="PAS"/>
    <property type="match status" value="1"/>
</dbReference>
<evidence type="ECO:0000256" key="4">
    <source>
        <dbReference type="ARBA" id="ARBA00022679"/>
    </source>
</evidence>
<dbReference type="CDD" id="cd00082">
    <property type="entry name" value="HisKA"/>
    <property type="match status" value="1"/>
</dbReference>
<evidence type="ECO:0000256" key="8">
    <source>
        <dbReference type="ARBA" id="ARBA00023012"/>
    </source>
</evidence>
<evidence type="ECO:0000256" key="7">
    <source>
        <dbReference type="ARBA" id="ARBA00022840"/>
    </source>
</evidence>
<evidence type="ECO:0000256" key="6">
    <source>
        <dbReference type="ARBA" id="ARBA00022777"/>
    </source>
</evidence>
<dbReference type="PANTHER" id="PTHR43065">
    <property type="entry name" value="SENSOR HISTIDINE KINASE"/>
    <property type="match status" value="1"/>
</dbReference>
<evidence type="ECO:0000313" key="10">
    <source>
        <dbReference type="EMBL" id="PTM57058.1"/>
    </source>
</evidence>
<dbReference type="Gene3D" id="1.10.287.130">
    <property type="match status" value="1"/>
</dbReference>
<evidence type="ECO:0000259" key="9">
    <source>
        <dbReference type="PROSITE" id="PS50109"/>
    </source>
</evidence>
<dbReference type="InterPro" id="IPR003594">
    <property type="entry name" value="HATPase_dom"/>
</dbReference>
<dbReference type="SMART" id="SM00388">
    <property type="entry name" value="HisKA"/>
    <property type="match status" value="1"/>
</dbReference>
<dbReference type="GO" id="GO:0006355">
    <property type="term" value="P:regulation of DNA-templated transcription"/>
    <property type="evidence" value="ECO:0007669"/>
    <property type="project" value="InterPro"/>
</dbReference>
<keyword evidence="6 10" id="KW-0418">Kinase</keyword>
<keyword evidence="7" id="KW-0067">ATP-binding</keyword>
<proteinExistence type="predicted"/>
<dbReference type="OrthoDB" id="9789238at2"/>
<keyword evidence="11" id="KW-1185">Reference proteome</keyword>
<dbReference type="GO" id="GO:0000155">
    <property type="term" value="F:phosphorelay sensor kinase activity"/>
    <property type="evidence" value="ECO:0007669"/>
    <property type="project" value="InterPro"/>
</dbReference>
<name>A0A2T4Z581_9HYPH</name>
<sequence length="374" mass="40671">MSVAAQRLGSHDSILNALPHPVVSVSATGMIVDGNAAAEGFFQASIAVLKRHAIKDVVPFGSPLLALIEQVRERHAPVNEYKVDLGTPRNGHERIVDIYVAPLAERPGDVVIMLQERTIADKMDRQLTHRGAARSVTALAAMLAHEIKNPLSGIRGAAQLLEGSVDDQDRTLTRLICDEADRIVKLVDRMEVFSDERPVERQPVNIHVVLEHVKKLSQSGFARHIRFVEEYDPSLPPVFGNRDQLVQVFLNLVKNAAEAIGEGATDGEIMLSTAFRPGVRLTMPGVSSRVALPLEVCVRDNGPGVPDDLMPHLFDPFVTTKSSGTGLGLALVAKIVGDHGGIVECDSQPRKTVFRILLPMARVSQTDMNGRKSL</sequence>
<dbReference type="InterPro" id="IPR004358">
    <property type="entry name" value="Sig_transdc_His_kin-like_C"/>
</dbReference>
<dbReference type="InterPro" id="IPR005467">
    <property type="entry name" value="His_kinase_dom"/>
</dbReference>
<keyword evidence="3" id="KW-0597">Phosphoprotein</keyword>
<dbReference type="Gene3D" id="3.30.450.20">
    <property type="entry name" value="PAS domain"/>
    <property type="match status" value="1"/>
</dbReference>
<organism evidence="10 11">
    <name type="scientific">Phreatobacter oligotrophus</name>
    <dbReference type="NCBI Taxonomy" id="1122261"/>
    <lineage>
        <taxon>Bacteria</taxon>
        <taxon>Pseudomonadati</taxon>
        <taxon>Pseudomonadota</taxon>
        <taxon>Alphaproteobacteria</taxon>
        <taxon>Hyphomicrobiales</taxon>
        <taxon>Phreatobacteraceae</taxon>
        <taxon>Phreatobacter</taxon>
    </lineage>
</organism>
<comment type="catalytic activity">
    <reaction evidence="1">
        <text>ATP + protein L-histidine = ADP + protein N-phospho-L-histidine.</text>
        <dbReference type="EC" id="2.7.13.3"/>
    </reaction>
</comment>
<dbReference type="SUPFAM" id="SSF47384">
    <property type="entry name" value="Homodimeric domain of signal transducing histidine kinase"/>
    <property type="match status" value="1"/>
</dbReference>
<evidence type="ECO:0000256" key="2">
    <source>
        <dbReference type="ARBA" id="ARBA00012438"/>
    </source>
</evidence>
<dbReference type="InterPro" id="IPR036097">
    <property type="entry name" value="HisK_dim/P_sf"/>
</dbReference>
<dbReference type="PRINTS" id="PR00344">
    <property type="entry name" value="BCTRLSENSOR"/>
</dbReference>
<keyword evidence="8" id="KW-0902">Two-component regulatory system</keyword>
<dbReference type="PANTHER" id="PTHR43065:SF10">
    <property type="entry name" value="PEROXIDE STRESS-ACTIVATED HISTIDINE KINASE MAK3"/>
    <property type="match status" value="1"/>
</dbReference>
<dbReference type="EC" id="2.7.13.3" evidence="2"/>
<feature type="domain" description="Histidine kinase" evidence="9">
    <location>
        <begin position="142"/>
        <end position="362"/>
    </location>
</feature>
<evidence type="ECO:0000256" key="5">
    <source>
        <dbReference type="ARBA" id="ARBA00022741"/>
    </source>
</evidence>
<dbReference type="RefSeq" id="WP_108177486.1">
    <property type="nucleotide sequence ID" value="NZ_JAIESU010000007.1"/>
</dbReference>
<dbReference type="AlphaFoldDB" id="A0A2T4Z581"/>